<dbReference type="SUPFAM" id="SSF48619">
    <property type="entry name" value="Phospholipase A2, PLA2"/>
    <property type="match status" value="1"/>
</dbReference>
<dbReference type="PROSITE" id="PS00119">
    <property type="entry name" value="PA2_ASP"/>
    <property type="match status" value="1"/>
</dbReference>
<keyword evidence="4 7" id="KW-0106">Calcium</keyword>
<feature type="binding site" evidence="4">
    <location>
        <position position="83"/>
    </location>
    <ligand>
        <name>Ca(2+)</name>
        <dbReference type="ChEBI" id="CHEBI:29108"/>
    </ligand>
</feature>
<gene>
    <name evidence="9" type="ORF">XELAEV_18035660mg</name>
</gene>
<dbReference type="Proteomes" id="UP000694892">
    <property type="component" value="Chromosome 7L"/>
</dbReference>
<evidence type="ECO:0000256" key="1">
    <source>
        <dbReference type="ARBA" id="ARBA00004613"/>
    </source>
</evidence>
<keyword evidence="2 7" id="KW-0964">Secreted</keyword>
<comment type="cofactor">
    <cofactor evidence="4">
        <name>Ca(2+)</name>
        <dbReference type="ChEBI" id="CHEBI:29108"/>
    </cofactor>
    <text evidence="4">Binds 1 Ca(2+) ion per subunit.</text>
</comment>
<evidence type="ECO:0000256" key="5">
    <source>
        <dbReference type="PIRSR" id="PIRSR601211-3"/>
    </source>
</evidence>
<comment type="similarity">
    <text evidence="6">Belongs to the phospholipase A2 family.</text>
</comment>
<evidence type="ECO:0000256" key="7">
    <source>
        <dbReference type="RuleBase" id="RU361236"/>
    </source>
</evidence>
<dbReference type="PANTHER" id="PTHR11716">
    <property type="entry name" value="PHOSPHOLIPASE A2 FAMILY MEMBER"/>
    <property type="match status" value="1"/>
</dbReference>
<dbReference type="GO" id="GO:0005543">
    <property type="term" value="F:phospholipid binding"/>
    <property type="evidence" value="ECO:0007669"/>
    <property type="project" value="TreeGrafter"/>
</dbReference>
<feature type="disulfide bond" evidence="5">
    <location>
        <begin position="132"/>
        <end position="144"/>
    </location>
</feature>
<dbReference type="InterPro" id="IPR033112">
    <property type="entry name" value="PLA2_Asp_AS"/>
</dbReference>
<reference evidence="10" key="1">
    <citation type="journal article" date="2016" name="Nature">
        <title>Genome evolution in the allotetraploid frog Xenopus laevis.</title>
        <authorList>
            <person name="Session A.M."/>
            <person name="Uno Y."/>
            <person name="Kwon T."/>
            <person name="Chapman J.A."/>
            <person name="Toyoda A."/>
            <person name="Takahashi S."/>
            <person name="Fukui A."/>
            <person name="Hikosaka A."/>
            <person name="Suzuki A."/>
            <person name="Kondo M."/>
            <person name="van Heeringen S.J."/>
            <person name="Quigley I."/>
            <person name="Heinz S."/>
            <person name="Ogino H."/>
            <person name="Ochi H."/>
            <person name="Hellsten U."/>
            <person name="Lyons J.B."/>
            <person name="Simakov O."/>
            <person name="Putnam N."/>
            <person name="Stites J."/>
            <person name="Kuroki Y."/>
            <person name="Tanaka T."/>
            <person name="Michiue T."/>
            <person name="Watanabe M."/>
            <person name="Bogdanovic O."/>
            <person name="Lister R."/>
            <person name="Georgiou G."/>
            <person name="Paranjpe S.S."/>
            <person name="van Kruijsbergen I."/>
            <person name="Shu S."/>
            <person name="Carlson J."/>
            <person name="Kinoshita T."/>
            <person name="Ohta Y."/>
            <person name="Mawaribuchi S."/>
            <person name="Jenkins J."/>
            <person name="Grimwood J."/>
            <person name="Schmutz J."/>
            <person name="Mitros T."/>
            <person name="Mozaffari S.V."/>
            <person name="Suzuki Y."/>
            <person name="Haramoto Y."/>
            <person name="Yamamoto T.S."/>
            <person name="Takagi C."/>
            <person name="Heald R."/>
            <person name="Miller K."/>
            <person name="Haudenschild C."/>
            <person name="Kitzman J."/>
            <person name="Nakayama T."/>
            <person name="Izutsu Y."/>
            <person name="Robert J."/>
            <person name="Fortriede J."/>
            <person name="Burns K."/>
            <person name="Lotay V."/>
            <person name="Karimi K."/>
            <person name="Yasuoka Y."/>
            <person name="Dichmann D.S."/>
            <person name="Flajnik M.F."/>
            <person name="Houston D.W."/>
            <person name="Shendure J."/>
            <person name="DuPasquier L."/>
            <person name="Vize P.D."/>
            <person name="Zorn A.M."/>
            <person name="Ito M."/>
            <person name="Marcotte E.M."/>
            <person name="Wallingford J.B."/>
            <person name="Ito Y."/>
            <person name="Asashima M."/>
            <person name="Ueno N."/>
            <person name="Matsuda Y."/>
            <person name="Veenstra G.J."/>
            <person name="Fujiyama A."/>
            <person name="Harland R.M."/>
            <person name="Taira M."/>
            <person name="Rokhsar D.S."/>
        </authorList>
    </citation>
    <scope>NUCLEOTIDE SEQUENCE [LARGE SCALE GENOMIC DNA]</scope>
    <source>
        <strain evidence="10">J</strain>
    </source>
</reference>
<dbReference type="Pfam" id="PF00068">
    <property type="entry name" value="Phospholip_A2_1"/>
    <property type="match status" value="1"/>
</dbReference>
<dbReference type="EMBL" id="CM004478">
    <property type="protein sequence ID" value="OCT72676.1"/>
    <property type="molecule type" value="Genomic_DNA"/>
</dbReference>
<protein>
    <recommendedName>
        <fullName evidence="7">Phospholipase A2</fullName>
        <ecNumber evidence="7">3.1.1.4</ecNumber>
    </recommendedName>
</protein>
<dbReference type="AlphaFoldDB" id="A0A974HCN8"/>
<feature type="domain" description="Phospholipase A2-like central" evidence="8">
    <location>
        <begin position="55"/>
        <end position="175"/>
    </location>
</feature>
<accession>A0A974HCN8</accession>
<dbReference type="InterPro" id="IPR036444">
    <property type="entry name" value="PLipase_A2_dom_sf"/>
</dbReference>
<feature type="disulfide bond" evidence="5">
    <location>
        <begin position="104"/>
        <end position="146"/>
    </location>
</feature>
<comment type="subcellular location">
    <subcellularLocation>
        <location evidence="1 7">Secreted</location>
    </subcellularLocation>
</comment>
<dbReference type="SMART" id="SM00085">
    <property type="entry name" value="PA2c"/>
    <property type="match status" value="1"/>
</dbReference>
<dbReference type="CDD" id="cd00125">
    <property type="entry name" value="PLA2c"/>
    <property type="match status" value="1"/>
</dbReference>
<evidence type="ECO:0000313" key="9">
    <source>
        <dbReference type="EMBL" id="OCT72676.1"/>
    </source>
</evidence>
<feature type="disulfide bond" evidence="5">
    <location>
        <begin position="82"/>
        <end position="98"/>
    </location>
</feature>
<comment type="catalytic activity">
    <reaction evidence="7">
        <text>a 1,2-diacyl-sn-glycero-3-phosphocholine + H2O = a 1-acyl-sn-glycero-3-phosphocholine + a fatty acid + H(+)</text>
        <dbReference type="Rhea" id="RHEA:15801"/>
        <dbReference type="ChEBI" id="CHEBI:15377"/>
        <dbReference type="ChEBI" id="CHEBI:15378"/>
        <dbReference type="ChEBI" id="CHEBI:28868"/>
        <dbReference type="ChEBI" id="CHEBI:57643"/>
        <dbReference type="ChEBI" id="CHEBI:58168"/>
        <dbReference type="EC" id="3.1.1.4"/>
    </reaction>
</comment>
<dbReference type="FunFam" id="1.20.90.10:FF:000001">
    <property type="entry name" value="Basic phospholipase A2 homolog"/>
    <property type="match status" value="1"/>
</dbReference>
<keyword evidence="3 5" id="KW-1015">Disulfide bond</keyword>
<dbReference type="PRINTS" id="PR00389">
    <property type="entry name" value="PHPHLIPASEA2"/>
</dbReference>
<dbReference type="GO" id="GO:0016042">
    <property type="term" value="P:lipid catabolic process"/>
    <property type="evidence" value="ECO:0007669"/>
    <property type="project" value="InterPro"/>
</dbReference>
<evidence type="ECO:0000256" key="6">
    <source>
        <dbReference type="RuleBase" id="RU003654"/>
    </source>
</evidence>
<proteinExistence type="inferred from homology"/>
<dbReference type="Gene3D" id="1.20.90.10">
    <property type="entry name" value="Phospholipase A2 domain"/>
    <property type="match status" value="1"/>
</dbReference>
<dbReference type="GO" id="GO:0050482">
    <property type="term" value="P:arachidonate secretion"/>
    <property type="evidence" value="ECO:0007669"/>
    <property type="project" value="InterPro"/>
</dbReference>
<evidence type="ECO:0000256" key="4">
    <source>
        <dbReference type="PIRSR" id="PIRSR601211-2"/>
    </source>
</evidence>
<keyword evidence="7" id="KW-0378">Hydrolase</keyword>
<dbReference type="InterPro" id="IPR001211">
    <property type="entry name" value="PLA2"/>
</dbReference>
<dbReference type="InterPro" id="IPR016090">
    <property type="entry name" value="PLA2-like_dom"/>
</dbReference>
<dbReference type="GO" id="GO:0005509">
    <property type="term" value="F:calcium ion binding"/>
    <property type="evidence" value="ECO:0007669"/>
    <property type="project" value="InterPro"/>
</dbReference>
<evidence type="ECO:0000259" key="8">
    <source>
        <dbReference type="SMART" id="SM00085"/>
    </source>
</evidence>
<feature type="binding site" evidence="4">
    <location>
        <position position="102"/>
    </location>
    <ligand>
        <name>Ca(2+)</name>
        <dbReference type="ChEBI" id="CHEBI:29108"/>
    </ligand>
</feature>
<keyword evidence="7" id="KW-0443">Lipid metabolism</keyword>
<dbReference type="EC" id="3.1.1.4" evidence="7"/>
<evidence type="ECO:0000256" key="2">
    <source>
        <dbReference type="ARBA" id="ARBA00022525"/>
    </source>
</evidence>
<sequence length="181" mass="20736">MKKILLIGLALALSKYLIFNRGHTLWSRFSQFTVRTQCIINKTLVFAVIVLVTSTPAQFDEMIKVTTIIYGLANFSDYGCHCGLNNQGMPVDSIDWCCHSQDCCYNKAEMSGCNPVTQAYRFYLEEEKKVKCMKASNRCEKMICECDEKAANCFRKELEDYNIYFRNFSSLGACRGPRPFC</sequence>
<dbReference type="GO" id="GO:0005576">
    <property type="term" value="C:extracellular region"/>
    <property type="evidence" value="ECO:0007669"/>
    <property type="project" value="UniProtKB-SubCell"/>
</dbReference>
<feature type="disulfide bond" evidence="5">
    <location>
        <begin position="97"/>
        <end position="153"/>
    </location>
</feature>
<evidence type="ECO:0000256" key="3">
    <source>
        <dbReference type="ARBA" id="ARBA00023157"/>
    </source>
</evidence>
<name>A0A974HCN8_XENLA</name>
<organism evidence="9 10">
    <name type="scientific">Xenopus laevis</name>
    <name type="common">African clawed frog</name>
    <dbReference type="NCBI Taxonomy" id="8355"/>
    <lineage>
        <taxon>Eukaryota</taxon>
        <taxon>Metazoa</taxon>
        <taxon>Chordata</taxon>
        <taxon>Craniata</taxon>
        <taxon>Vertebrata</taxon>
        <taxon>Euteleostomi</taxon>
        <taxon>Amphibia</taxon>
        <taxon>Batrachia</taxon>
        <taxon>Anura</taxon>
        <taxon>Pipoidea</taxon>
        <taxon>Pipidae</taxon>
        <taxon>Xenopodinae</taxon>
        <taxon>Xenopus</taxon>
        <taxon>Xenopus</taxon>
    </lineage>
</organism>
<evidence type="ECO:0000313" key="10">
    <source>
        <dbReference type="Proteomes" id="UP000694892"/>
    </source>
</evidence>
<keyword evidence="4" id="KW-0479">Metal-binding</keyword>
<dbReference type="PANTHER" id="PTHR11716:SF6">
    <property type="entry name" value="PHOSPHOLIPASE A2 HOMOLOG OTOCONIN-22"/>
    <property type="match status" value="1"/>
</dbReference>
<feature type="disulfide bond" evidence="5">
    <location>
        <begin position="113"/>
        <end position="139"/>
    </location>
</feature>
<dbReference type="GO" id="GO:0006644">
    <property type="term" value="P:phospholipid metabolic process"/>
    <property type="evidence" value="ECO:0007669"/>
    <property type="project" value="InterPro"/>
</dbReference>
<dbReference type="GO" id="GO:0047498">
    <property type="term" value="F:calcium-dependent phospholipase A2 activity"/>
    <property type="evidence" value="ECO:0007669"/>
    <property type="project" value="TreeGrafter"/>
</dbReference>